<sequence length="255" mass="27048">MQRETLRQLRDEIACLERGTRTHATARSAHLPFGVDALDARLPDGGLRLGALQEIAPAEPGLAHAAARTLFTAGILARLPGPVLWCLSARDLFAPGLAGAGLHPDRVIYAETYRDDAVLPLLEEGARCAGLAAVVGEVSRAGLTGTRRLQLAAEASGVSVLLLRRIGRDPAPLSAPSAALTRWRVAAHPSAELPTPGLGRARWRVELARCRGAPAGTEDCRWVLEACDETGRLALAADLVDRSAAARRHERAAAR</sequence>
<accession>A0A6B9FGF6</accession>
<protein>
    <submittedName>
        <fullName evidence="1">Damage-inducible mutagenesis protein</fullName>
    </submittedName>
</protein>
<dbReference type="Gene3D" id="3.40.50.300">
    <property type="entry name" value="P-loop containing nucleotide triphosphate hydrolases"/>
    <property type="match status" value="1"/>
</dbReference>
<proteinExistence type="predicted"/>
<dbReference type="Proteomes" id="UP000012488">
    <property type="component" value="Chromosome"/>
</dbReference>
<dbReference type="InterPro" id="IPR017026">
    <property type="entry name" value="ImuA"/>
</dbReference>
<evidence type="ECO:0000313" key="1">
    <source>
        <dbReference type="EMBL" id="QGY01209.1"/>
    </source>
</evidence>
<dbReference type="OrthoDB" id="7202530at2"/>
<reference evidence="1 2" key="2">
    <citation type="journal article" date="2013" name="Genome Announc.">
        <title>Draft Genome Sequence of Methylobacterium mesophilicum Strain SR1.6/6, Isolated from Citrus sinensis.</title>
        <authorList>
            <person name="Marinho Almeida D."/>
            <person name="Dini-Andreote F."/>
            <person name="Camargo Neves A.A."/>
            <person name="Juca Ramos R.T."/>
            <person name="Andreote F.D."/>
            <person name="Carneiro A.R."/>
            <person name="Oliveira de Souza Lima A."/>
            <person name="Caracciolo Gomes de Sa P.H."/>
            <person name="Ribeiro Barbosa M.S."/>
            <person name="Araujo W.L."/>
            <person name="Silva A."/>
        </authorList>
    </citation>
    <scope>NUCLEOTIDE SEQUENCE [LARGE SCALE GENOMIC DNA]</scope>
    <source>
        <strain evidence="1 2">SR1.6/6</strain>
    </source>
</reference>
<name>A0A6B9FGF6_9HYPH</name>
<dbReference type="KEGG" id="mmes:MMSR116_04295"/>
<evidence type="ECO:0000313" key="2">
    <source>
        <dbReference type="Proteomes" id="UP000012488"/>
    </source>
</evidence>
<dbReference type="PIRSF" id="PIRSF034285">
    <property type="entry name" value="UCP034285"/>
    <property type="match status" value="1"/>
</dbReference>
<dbReference type="InterPro" id="IPR027417">
    <property type="entry name" value="P-loop_NTPase"/>
</dbReference>
<reference evidence="1 2" key="1">
    <citation type="journal article" date="2012" name="Genet. Mol. Biol.">
        <title>Analysis of 16S rRNA and mxaF genes revealing insights into Methylobacterium niche-specific plant association.</title>
        <authorList>
            <person name="Dourado M.N."/>
            <person name="Andreote F.D."/>
            <person name="Dini-Andreote F."/>
            <person name="Conti R."/>
            <person name="Araujo J.M."/>
            <person name="Araujo W.L."/>
        </authorList>
    </citation>
    <scope>NUCLEOTIDE SEQUENCE [LARGE SCALE GENOMIC DNA]</scope>
    <source>
        <strain evidence="1 2">SR1.6/6</strain>
    </source>
</reference>
<organism evidence="1 2">
    <name type="scientific">Methylobacterium mesophilicum SR1.6/6</name>
    <dbReference type="NCBI Taxonomy" id="908290"/>
    <lineage>
        <taxon>Bacteria</taxon>
        <taxon>Pseudomonadati</taxon>
        <taxon>Pseudomonadota</taxon>
        <taxon>Alphaproteobacteria</taxon>
        <taxon>Hyphomicrobiales</taxon>
        <taxon>Methylobacteriaceae</taxon>
        <taxon>Methylobacterium</taxon>
    </lineage>
</organism>
<dbReference type="EMBL" id="CP043538">
    <property type="protein sequence ID" value="QGY01209.1"/>
    <property type="molecule type" value="Genomic_DNA"/>
</dbReference>
<gene>
    <name evidence="1" type="ORF">MMSR116_04295</name>
</gene>
<dbReference type="AlphaFoldDB" id="A0A6B9FGF6"/>
<dbReference type="SUPFAM" id="SSF52540">
    <property type="entry name" value="P-loop containing nucleoside triphosphate hydrolases"/>
    <property type="match status" value="1"/>
</dbReference>